<dbReference type="PROSITE" id="PS00675">
    <property type="entry name" value="SIGMA54_INTERACT_1"/>
    <property type="match status" value="1"/>
</dbReference>
<dbReference type="InterPro" id="IPR025944">
    <property type="entry name" value="Sigma_54_int_dom_CS"/>
</dbReference>
<dbReference type="InterPro" id="IPR003018">
    <property type="entry name" value="GAF"/>
</dbReference>
<dbReference type="SUPFAM" id="SSF52540">
    <property type="entry name" value="P-loop containing nucleoside triphosphate hydrolases"/>
    <property type="match status" value="1"/>
</dbReference>
<dbReference type="NCBIfam" id="TIGR00229">
    <property type="entry name" value="sensory_box"/>
    <property type="match status" value="1"/>
</dbReference>
<keyword evidence="3" id="KW-0805">Transcription regulation</keyword>
<dbReference type="InterPro" id="IPR002197">
    <property type="entry name" value="HTH_Fis"/>
</dbReference>
<keyword evidence="1" id="KW-0547">Nucleotide-binding</keyword>
<dbReference type="Pfam" id="PF13426">
    <property type="entry name" value="PAS_9"/>
    <property type="match status" value="1"/>
</dbReference>
<dbReference type="CDD" id="cd00009">
    <property type="entry name" value="AAA"/>
    <property type="match status" value="1"/>
</dbReference>
<dbReference type="Gene3D" id="3.30.450.20">
    <property type="entry name" value="PAS domain"/>
    <property type="match status" value="1"/>
</dbReference>
<dbReference type="Gene3D" id="3.40.50.300">
    <property type="entry name" value="P-loop containing nucleotide triphosphate hydrolases"/>
    <property type="match status" value="1"/>
</dbReference>
<dbReference type="PROSITE" id="PS50112">
    <property type="entry name" value="PAS"/>
    <property type="match status" value="1"/>
</dbReference>
<keyword evidence="4" id="KW-0238">DNA-binding</keyword>
<dbReference type="PROSITE" id="PS00676">
    <property type="entry name" value="SIGMA54_INTERACT_2"/>
    <property type="match status" value="1"/>
</dbReference>
<evidence type="ECO:0000313" key="9">
    <source>
        <dbReference type="Proteomes" id="UP000239549"/>
    </source>
</evidence>
<organism evidence="8 9">
    <name type="scientific">Desulfocucumis palustris</name>
    <dbReference type="NCBI Taxonomy" id="1898651"/>
    <lineage>
        <taxon>Bacteria</taxon>
        <taxon>Bacillati</taxon>
        <taxon>Bacillota</taxon>
        <taxon>Clostridia</taxon>
        <taxon>Eubacteriales</taxon>
        <taxon>Desulfocucumaceae</taxon>
        <taxon>Desulfocucumis</taxon>
    </lineage>
</organism>
<dbReference type="InterPro" id="IPR002078">
    <property type="entry name" value="Sigma_54_int"/>
</dbReference>
<sequence>MSILAGVQEICQKVAEAVASVLKVEVEIIDNELVRVAGTGSVRNDVGFRLRRGFVNKHVLGTGQPVSINEPGYHDICVRCPLTGNCFYRSSIVYPIHAETAVIGTISLIAFDAQQKENLKRNENSLMEFIGRMADLIGSKALEREIISEKMLMAGRLEAVVDAAYEALVAIDRAGVVTHFNRSAERLFRLTKEGAIGRHIQFVLSGINLEEVLEGDKAFNSREVFVKCGSKRLHLLATARIIKGEGGASLGVVASFRDFSETQKIAYQYISSQREITFDDIIGESKLIMEVKNQARKVAASNSTVLILGETGTGKEIFARAIHAASPFADKPFVALNCGAIPESLLESELFGYDEGAFTGARRGGKPGKFELANGGTIFLDEIGNMSLYLQAKLLRVLQEKQIERVGGTQLISVEVRIIAATNNDLMSMVEKGLFREDLYYRVSVIPIVLPALREREGDIPVLLDHYIKRFSGLLNKDIKGLSGEALHFCRNYNWPGNIRELINVVEYSVNLEEGDYITPDSLPRRLRDKNMQNGIKVSAGADIVPLETLEREAVLNSLKKYGWTDEGKRRAAGALGISRATIYRKIEKYGLEPPGGLKDI</sequence>
<dbReference type="PANTHER" id="PTHR32071:SF57">
    <property type="entry name" value="C4-DICARBOXYLATE TRANSPORT TRANSCRIPTIONAL REGULATORY PROTEIN DCTD"/>
    <property type="match status" value="1"/>
</dbReference>
<dbReference type="SMART" id="SM00091">
    <property type="entry name" value="PAS"/>
    <property type="match status" value="1"/>
</dbReference>
<dbReference type="InterPro" id="IPR029016">
    <property type="entry name" value="GAF-like_dom_sf"/>
</dbReference>
<dbReference type="PROSITE" id="PS50045">
    <property type="entry name" value="SIGMA54_INTERACT_4"/>
    <property type="match status" value="1"/>
</dbReference>
<dbReference type="OrthoDB" id="9803970at2"/>
<dbReference type="FunFam" id="3.40.50.300:FF:000006">
    <property type="entry name" value="DNA-binding transcriptional regulator NtrC"/>
    <property type="match status" value="1"/>
</dbReference>
<dbReference type="Pfam" id="PF00158">
    <property type="entry name" value="Sigma54_activat"/>
    <property type="match status" value="1"/>
</dbReference>
<feature type="domain" description="Sigma-54 factor interaction" evidence="6">
    <location>
        <begin position="281"/>
        <end position="511"/>
    </location>
</feature>
<dbReference type="GO" id="GO:0006355">
    <property type="term" value="P:regulation of DNA-templated transcription"/>
    <property type="evidence" value="ECO:0007669"/>
    <property type="project" value="InterPro"/>
</dbReference>
<dbReference type="InterPro" id="IPR025662">
    <property type="entry name" value="Sigma_54_int_dom_ATP-bd_1"/>
</dbReference>
<dbReference type="AlphaFoldDB" id="A0A2L2XFK7"/>
<evidence type="ECO:0000256" key="1">
    <source>
        <dbReference type="ARBA" id="ARBA00022741"/>
    </source>
</evidence>
<dbReference type="SMART" id="SM00382">
    <property type="entry name" value="AAA"/>
    <property type="match status" value="1"/>
</dbReference>
<dbReference type="GO" id="GO:0005524">
    <property type="term" value="F:ATP binding"/>
    <property type="evidence" value="ECO:0007669"/>
    <property type="project" value="UniProtKB-KW"/>
</dbReference>
<accession>A0A2L2XFK7</accession>
<keyword evidence="5" id="KW-0804">Transcription</keyword>
<dbReference type="EMBL" id="BFAV01000045">
    <property type="protein sequence ID" value="GBF32641.1"/>
    <property type="molecule type" value="Genomic_DNA"/>
</dbReference>
<dbReference type="PROSITE" id="PS00688">
    <property type="entry name" value="SIGMA54_INTERACT_3"/>
    <property type="match status" value="1"/>
</dbReference>
<evidence type="ECO:0000259" key="7">
    <source>
        <dbReference type="PROSITE" id="PS50112"/>
    </source>
</evidence>
<protein>
    <submittedName>
        <fullName evidence="8">Response regulator of zinc sigma-54-dependent two-component system</fullName>
    </submittedName>
</protein>
<dbReference type="Pfam" id="PF02954">
    <property type="entry name" value="HTH_8"/>
    <property type="match status" value="1"/>
</dbReference>
<evidence type="ECO:0000256" key="5">
    <source>
        <dbReference type="ARBA" id="ARBA00023163"/>
    </source>
</evidence>
<dbReference type="Proteomes" id="UP000239549">
    <property type="component" value="Unassembled WGS sequence"/>
</dbReference>
<evidence type="ECO:0000313" key="8">
    <source>
        <dbReference type="EMBL" id="GBF32641.1"/>
    </source>
</evidence>
<evidence type="ECO:0000259" key="6">
    <source>
        <dbReference type="PROSITE" id="PS50045"/>
    </source>
</evidence>
<evidence type="ECO:0000256" key="3">
    <source>
        <dbReference type="ARBA" id="ARBA00023015"/>
    </source>
</evidence>
<dbReference type="Gene3D" id="1.10.10.60">
    <property type="entry name" value="Homeodomain-like"/>
    <property type="match status" value="1"/>
</dbReference>
<dbReference type="RefSeq" id="WP_104371142.1">
    <property type="nucleotide sequence ID" value="NZ_BFAV01000045.1"/>
</dbReference>
<evidence type="ECO:0000256" key="4">
    <source>
        <dbReference type="ARBA" id="ARBA00023125"/>
    </source>
</evidence>
<dbReference type="InterPro" id="IPR058031">
    <property type="entry name" value="AAA_lid_NorR"/>
</dbReference>
<proteinExistence type="predicted"/>
<dbReference type="Pfam" id="PF25601">
    <property type="entry name" value="AAA_lid_14"/>
    <property type="match status" value="1"/>
</dbReference>
<dbReference type="SUPFAM" id="SSF55785">
    <property type="entry name" value="PYP-like sensor domain (PAS domain)"/>
    <property type="match status" value="1"/>
</dbReference>
<dbReference type="Pfam" id="PF01590">
    <property type="entry name" value="GAF"/>
    <property type="match status" value="1"/>
</dbReference>
<dbReference type="InterPro" id="IPR027417">
    <property type="entry name" value="P-loop_NTPase"/>
</dbReference>
<dbReference type="InterPro" id="IPR025943">
    <property type="entry name" value="Sigma_54_int_dom_ATP-bd_2"/>
</dbReference>
<feature type="domain" description="PAS" evidence="7">
    <location>
        <begin position="153"/>
        <end position="198"/>
    </location>
</feature>
<gene>
    <name evidence="8" type="ORF">DCCM_0837</name>
</gene>
<dbReference type="PANTHER" id="PTHR32071">
    <property type="entry name" value="TRANSCRIPTIONAL REGULATORY PROTEIN"/>
    <property type="match status" value="1"/>
</dbReference>
<dbReference type="CDD" id="cd00130">
    <property type="entry name" value="PAS"/>
    <property type="match status" value="1"/>
</dbReference>
<keyword evidence="9" id="KW-1185">Reference proteome</keyword>
<dbReference type="SUPFAM" id="SSF46689">
    <property type="entry name" value="Homeodomain-like"/>
    <property type="match status" value="1"/>
</dbReference>
<dbReference type="InterPro" id="IPR035965">
    <property type="entry name" value="PAS-like_dom_sf"/>
</dbReference>
<comment type="caution">
    <text evidence="8">The sequence shown here is derived from an EMBL/GenBank/DDBJ whole genome shotgun (WGS) entry which is preliminary data.</text>
</comment>
<dbReference type="Gene3D" id="1.10.8.60">
    <property type="match status" value="1"/>
</dbReference>
<dbReference type="GO" id="GO:0043565">
    <property type="term" value="F:sequence-specific DNA binding"/>
    <property type="evidence" value="ECO:0007669"/>
    <property type="project" value="InterPro"/>
</dbReference>
<reference evidence="9" key="1">
    <citation type="submission" date="2018-02" db="EMBL/GenBank/DDBJ databases">
        <title>Genome sequence of Desulfocucumis palustris strain NAW-5.</title>
        <authorList>
            <person name="Watanabe M."/>
            <person name="Kojima H."/>
            <person name="Fukui M."/>
        </authorList>
    </citation>
    <scope>NUCLEOTIDE SEQUENCE [LARGE SCALE GENOMIC DNA]</scope>
    <source>
        <strain evidence="9">NAW-5</strain>
    </source>
</reference>
<dbReference type="InterPro" id="IPR009057">
    <property type="entry name" value="Homeodomain-like_sf"/>
</dbReference>
<dbReference type="InterPro" id="IPR003593">
    <property type="entry name" value="AAA+_ATPase"/>
</dbReference>
<dbReference type="Gene3D" id="3.30.450.40">
    <property type="match status" value="1"/>
</dbReference>
<evidence type="ECO:0000256" key="2">
    <source>
        <dbReference type="ARBA" id="ARBA00022840"/>
    </source>
</evidence>
<dbReference type="InterPro" id="IPR000014">
    <property type="entry name" value="PAS"/>
</dbReference>
<keyword evidence="2" id="KW-0067">ATP-binding</keyword>
<dbReference type="SUPFAM" id="SSF55781">
    <property type="entry name" value="GAF domain-like"/>
    <property type="match status" value="1"/>
</dbReference>
<name>A0A2L2XFK7_9FIRM</name>